<gene>
    <name evidence="2" type="ORF">CmNV_056</name>
</gene>
<dbReference type="EMBL" id="MZ311578">
    <property type="protein sequence ID" value="UBZ25647.1"/>
    <property type="molecule type" value="Genomic_DNA"/>
</dbReference>
<sequence>MRRDNVFNSQSGEKSTLVIFVMFIVLCFIMAILWYLTMNVQQPYVWYVNYIYKPNYYDTFILPKGYDIKTQGRELYKWDTDPDGLQKLCVMFNHSAGYLNENPKTRASKQFLSVWEDWIVAYLAKLEEIGVNGDHWFGYPWGTNWYQFTIDSTTNLAYYIVNRNSSPAIKVAAAKAIQYIIRDPQHSLGWTRDKANSAMMLFPWTLSHMITGTLDKTNAAYKYAIFQYDLTPNQTIPANADGIHIDYSYLTHQGVYAFGYVDSIYNIYPDTKQILPEVKAFDLDYHVDQMHSMLFHPTIPLSGSTLFHRRQDRGCGLYKGKTKRPKAVCMPSMRYLRVFTPEYQWSCRLGQKTIAYYECDQKVFNMGLYSCFCKQAFYPEDDPKEKNVFPASGFLYNLDQTTLPEVDPDPNDLDHPTTQPYYSSQYTNRAYSYVFVDYDEQIAYFIVIHIIYEPLLDFHIDEAGYIDIKSDTFKYWISLQSKDEPTHKIYWAGTEYVIGEIDKPDGHKEVIECTYHFKNKSGTITGTTQPETYIPHITTINPIYEYQIRGQPGINQEGENLAPENKSVTVFKNGEPFIMCPAETDIMKETMTEIFRGKTYTFKWNTEWNQYLADTYVPKGPVE</sequence>
<dbReference type="Gene3D" id="1.50.10.100">
    <property type="entry name" value="Chondroitin AC/alginate lyase"/>
    <property type="match status" value="1"/>
</dbReference>
<reference evidence="2" key="1">
    <citation type="journal article" date="2021" name="Viruses">
        <title>Identification and Full Characterisation of Two Novel Crustacean Infecting Members of the Family Nudiviridae Provides Support for Two Subfamilies.</title>
        <authorList>
            <person name="Bateman K.S."/>
            <person name="Kerr R."/>
            <person name="Stentiford G.D."/>
            <person name="Bean T.P."/>
            <person name="Hooper C."/>
            <person name="Van Eynde B."/>
            <person name="Delbare D."/>
            <person name="Bojko J."/>
            <person name="Christiaens O."/>
            <person name="Taning C.N.T."/>
            <person name="Smagghe G."/>
            <person name="van Oers M.M."/>
            <person name="van Aerle R."/>
        </authorList>
    </citation>
    <scope>NUCLEOTIDE SEQUENCE</scope>
    <source>
        <strain evidence="2">AN2</strain>
    </source>
</reference>
<organism evidence="2 3">
    <name type="scientific">Carcinus maenas nudivirus</name>
    <dbReference type="NCBI Taxonomy" id="2880837"/>
    <lineage>
        <taxon>Viruses</taxon>
        <taxon>Viruses incertae sedis</taxon>
        <taxon>Naldaviricetes</taxon>
        <taxon>Lefavirales</taxon>
        <taxon>Nudiviridae</taxon>
        <taxon>Gammanudivirus</taxon>
        <taxon>Gammanudivirus cameanadis</taxon>
    </lineage>
</organism>
<protein>
    <submittedName>
        <fullName evidence="2">ODV-E66</fullName>
    </submittedName>
</protein>
<proteinExistence type="predicted"/>
<dbReference type="InterPro" id="IPR008929">
    <property type="entry name" value="Chondroitin_lyas"/>
</dbReference>
<feature type="transmembrane region" description="Helical" evidence="1">
    <location>
        <begin position="16"/>
        <end position="36"/>
    </location>
</feature>
<keyword evidence="3" id="KW-1185">Reference proteome</keyword>
<dbReference type="SUPFAM" id="SSF48230">
    <property type="entry name" value="Chondroitin AC/alginate lyase"/>
    <property type="match status" value="1"/>
</dbReference>
<evidence type="ECO:0000313" key="3">
    <source>
        <dbReference type="Proteomes" id="UP000830962"/>
    </source>
</evidence>
<keyword evidence="1" id="KW-0812">Transmembrane</keyword>
<dbReference type="Proteomes" id="UP000830962">
    <property type="component" value="Segment"/>
</dbReference>
<evidence type="ECO:0000313" key="2">
    <source>
        <dbReference type="EMBL" id="UBZ25647.1"/>
    </source>
</evidence>
<keyword evidence="1" id="KW-0472">Membrane</keyword>
<name>A0AAE9BZ66_9VIRU</name>
<evidence type="ECO:0000256" key="1">
    <source>
        <dbReference type="SAM" id="Phobius"/>
    </source>
</evidence>
<accession>A0AAE9BZ66</accession>
<keyword evidence="1" id="KW-1133">Transmembrane helix</keyword>